<name>A0A8X6QGL2_NEPPI</name>
<dbReference type="EMBL" id="BMAW01079938">
    <property type="protein sequence ID" value="GFU17463.1"/>
    <property type="molecule type" value="Genomic_DNA"/>
</dbReference>
<keyword evidence="2" id="KW-1185">Reference proteome</keyword>
<sequence>MLYKVNHACYVVVLDMALNKIIHFGGLCPCEKIIRLTKVEIYDILQTIYDEPEHEKFVTSDTSENLSAVQSNHEHVVGTRTR</sequence>
<organism evidence="1 2">
    <name type="scientific">Nephila pilipes</name>
    <name type="common">Giant wood spider</name>
    <name type="synonym">Nephila maculata</name>
    <dbReference type="NCBI Taxonomy" id="299642"/>
    <lineage>
        <taxon>Eukaryota</taxon>
        <taxon>Metazoa</taxon>
        <taxon>Ecdysozoa</taxon>
        <taxon>Arthropoda</taxon>
        <taxon>Chelicerata</taxon>
        <taxon>Arachnida</taxon>
        <taxon>Araneae</taxon>
        <taxon>Araneomorphae</taxon>
        <taxon>Entelegynae</taxon>
        <taxon>Araneoidea</taxon>
        <taxon>Nephilidae</taxon>
        <taxon>Nephila</taxon>
    </lineage>
</organism>
<protein>
    <submittedName>
        <fullName evidence="1">Uncharacterized protein</fullName>
    </submittedName>
</protein>
<dbReference type="Proteomes" id="UP000887013">
    <property type="component" value="Unassembled WGS sequence"/>
</dbReference>
<comment type="caution">
    <text evidence="1">The sequence shown here is derived from an EMBL/GenBank/DDBJ whole genome shotgun (WGS) entry which is preliminary data.</text>
</comment>
<gene>
    <name evidence="1" type="ORF">NPIL_296641</name>
</gene>
<accession>A0A8X6QGL2</accession>
<dbReference type="AlphaFoldDB" id="A0A8X6QGL2"/>
<reference evidence="1" key="1">
    <citation type="submission" date="2020-08" db="EMBL/GenBank/DDBJ databases">
        <title>Multicomponent nature underlies the extraordinary mechanical properties of spider dragline silk.</title>
        <authorList>
            <person name="Kono N."/>
            <person name="Nakamura H."/>
            <person name="Mori M."/>
            <person name="Yoshida Y."/>
            <person name="Ohtoshi R."/>
            <person name="Malay A.D."/>
            <person name="Moran D.A.P."/>
            <person name="Tomita M."/>
            <person name="Numata K."/>
            <person name="Arakawa K."/>
        </authorList>
    </citation>
    <scope>NUCLEOTIDE SEQUENCE</scope>
</reference>
<evidence type="ECO:0000313" key="2">
    <source>
        <dbReference type="Proteomes" id="UP000887013"/>
    </source>
</evidence>
<evidence type="ECO:0000313" key="1">
    <source>
        <dbReference type="EMBL" id="GFU17463.1"/>
    </source>
</evidence>
<proteinExistence type="predicted"/>